<feature type="region of interest" description="Disordered" evidence="1">
    <location>
        <begin position="430"/>
        <end position="491"/>
    </location>
</feature>
<evidence type="ECO:0000313" key="2">
    <source>
        <dbReference type="EMBL" id="KAL0564299.1"/>
    </source>
</evidence>
<gene>
    <name evidence="2" type="ORF">V5O48_017753</name>
</gene>
<feature type="compositionally biased region" description="Basic residues" evidence="1">
    <location>
        <begin position="480"/>
        <end position="491"/>
    </location>
</feature>
<dbReference type="EMBL" id="JBAHYK010002871">
    <property type="protein sequence ID" value="KAL0564299.1"/>
    <property type="molecule type" value="Genomic_DNA"/>
</dbReference>
<accession>A0ABR3EN44</accession>
<dbReference type="Proteomes" id="UP001465976">
    <property type="component" value="Unassembled WGS sequence"/>
</dbReference>
<comment type="caution">
    <text evidence="2">The sequence shown here is derived from an EMBL/GenBank/DDBJ whole genome shotgun (WGS) entry which is preliminary data.</text>
</comment>
<feature type="compositionally biased region" description="Basic residues" evidence="1">
    <location>
        <begin position="447"/>
        <end position="461"/>
    </location>
</feature>
<feature type="region of interest" description="Disordered" evidence="1">
    <location>
        <begin position="1"/>
        <end position="22"/>
    </location>
</feature>
<organism evidence="2 3">
    <name type="scientific">Marasmius crinis-equi</name>
    <dbReference type="NCBI Taxonomy" id="585013"/>
    <lineage>
        <taxon>Eukaryota</taxon>
        <taxon>Fungi</taxon>
        <taxon>Dikarya</taxon>
        <taxon>Basidiomycota</taxon>
        <taxon>Agaricomycotina</taxon>
        <taxon>Agaricomycetes</taxon>
        <taxon>Agaricomycetidae</taxon>
        <taxon>Agaricales</taxon>
        <taxon>Marasmiineae</taxon>
        <taxon>Marasmiaceae</taxon>
        <taxon>Marasmius</taxon>
    </lineage>
</organism>
<keyword evidence="3" id="KW-1185">Reference proteome</keyword>
<evidence type="ECO:0000256" key="1">
    <source>
        <dbReference type="SAM" id="MobiDB-lite"/>
    </source>
</evidence>
<sequence>MSDSEDDSVSLDVSDDERPTPIALPTTQVTMFDLRQALEKSQRQSLHLFEKNKTLRLHISDLSSRLMAAKTRKRRKKNSTHISNDPALDHFAIVKLGKSYTVLVSPWIAPNAFLKPLPPNAPAPNSKERVQSERTYRDGMVIELHYHLKEPGLCQKAEMYPPFRTAFRNQVRQERGTLIKTVRECAPIIFKNLNIPVEIWNCGSSSQRHNSARCKSLLKFPDSQIVLSPIFYPNGVKDHRVLFCTEELPQMLRAILFGKASLTSLNFKFGPGLLGMMWEVKNTNAACVALTAIVTQFLLSEDQVFEEVGGKSKINYHQNFFLFKRLLVLAEGTEYSRMLYKFWDSRVFTGLAAAGENSAGDLDGAVDELAEAMVDILRFDSEPQCAVTTQPETEIVELTEVPNELASIDSVIASPSVMLIPVDQSNNTAAADTAESLENTRGAGSGRGKKKSRGTQARKAKTVQASNLPEQEPEPEPKPVARRRTARKTKK</sequence>
<protein>
    <submittedName>
        <fullName evidence="2">Uncharacterized protein</fullName>
    </submittedName>
</protein>
<reference evidence="2 3" key="1">
    <citation type="submission" date="2024-02" db="EMBL/GenBank/DDBJ databases">
        <title>A draft genome for the cacao thread blight pathogen Marasmius crinis-equi.</title>
        <authorList>
            <person name="Cohen S.P."/>
            <person name="Baruah I.K."/>
            <person name="Amoako-Attah I."/>
            <person name="Bukari Y."/>
            <person name="Meinhardt L.W."/>
            <person name="Bailey B.A."/>
        </authorList>
    </citation>
    <scope>NUCLEOTIDE SEQUENCE [LARGE SCALE GENOMIC DNA]</scope>
    <source>
        <strain evidence="2 3">GH-76</strain>
    </source>
</reference>
<feature type="compositionally biased region" description="Acidic residues" evidence="1">
    <location>
        <begin position="1"/>
        <end position="15"/>
    </location>
</feature>
<evidence type="ECO:0000313" key="3">
    <source>
        <dbReference type="Proteomes" id="UP001465976"/>
    </source>
</evidence>
<proteinExistence type="predicted"/>
<name>A0ABR3EN44_9AGAR</name>